<feature type="domain" description="Glycosyltransferase subfamily 4-like N-terminal" evidence="3">
    <location>
        <begin position="92"/>
        <end position="192"/>
    </location>
</feature>
<reference evidence="5" key="1">
    <citation type="submission" date="2021-07" db="EMBL/GenBank/DDBJ databases">
        <title>Complete genome sequencing of a Clostridium isolate.</title>
        <authorList>
            <person name="Ueki A."/>
            <person name="Tonouchi A."/>
        </authorList>
    </citation>
    <scope>NUCLEOTIDE SEQUENCE [LARGE SCALE GENOMIC DNA]</scope>
    <source>
        <strain evidence="5">C5S11</strain>
    </source>
</reference>
<evidence type="ECO:0000259" key="3">
    <source>
        <dbReference type="Pfam" id="PF13439"/>
    </source>
</evidence>
<feature type="coiled-coil region" evidence="1">
    <location>
        <begin position="330"/>
        <end position="357"/>
    </location>
</feature>
<dbReference type="SUPFAM" id="SSF53756">
    <property type="entry name" value="UDP-Glycosyltransferase/glycogen phosphorylase"/>
    <property type="match status" value="1"/>
</dbReference>
<evidence type="ECO:0000313" key="5">
    <source>
        <dbReference type="Proteomes" id="UP000824633"/>
    </source>
</evidence>
<accession>A0ABM7TAL8</accession>
<dbReference type="PANTHER" id="PTHR45947">
    <property type="entry name" value="SULFOQUINOVOSYL TRANSFERASE SQD2"/>
    <property type="match status" value="1"/>
</dbReference>
<name>A0ABM7TAL8_9CLOT</name>
<keyword evidence="4" id="KW-0808">Transferase</keyword>
<feature type="domain" description="Glycosyl transferase family 1" evidence="2">
    <location>
        <begin position="208"/>
        <end position="356"/>
    </location>
</feature>
<protein>
    <submittedName>
        <fullName evidence="4">Glycosyl transferase family 1</fullName>
    </submittedName>
</protein>
<keyword evidence="1" id="KW-0175">Coiled coil</keyword>
<organism evidence="4 5">
    <name type="scientific">Clostridium gelidum</name>
    <dbReference type="NCBI Taxonomy" id="704125"/>
    <lineage>
        <taxon>Bacteria</taxon>
        <taxon>Bacillati</taxon>
        <taxon>Bacillota</taxon>
        <taxon>Clostridia</taxon>
        <taxon>Eubacteriales</taxon>
        <taxon>Clostridiaceae</taxon>
        <taxon>Clostridium</taxon>
    </lineage>
</organism>
<dbReference type="EMBL" id="AP024849">
    <property type="protein sequence ID" value="BCZ48361.1"/>
    <property type="molecule type" value="Genomic_DNA"/>
</dbReference>
<dbReference type="InterPro" id="IPR001296">
    <property type="entry name" value="Glyco_trans_1"/>
</dbReference>
<dbReference type="Proteomes" id="UP000824633">
    <property type="component" value="Chromosome"/>
</dbReference>
<dbReference type="Pfam" id="PF13439">
    <property type="entry name" value="Glyco_transf_4"/>
    <property type="match status" value="1"/>
</dbReference>
<proteinExistence type="predicted"/>
<dbReference type="PANTHER" id="PTHR45947:SF3">
    <property type="entry name" value="SULFOQUINOVOSYL TRANSFERASE SQD2"/>
    <property type="match status" value="1"/>
</dbReference>
<dbReference type="Pfam" id="PF00534">
    <property type="entry name" value="Glycos_transf_1"/>
    <property type="match status" value="1"/>
</dbReference>
<evidence type="ECO:0000313" key="4">
    <source>
        <dbReference type="EMBL" id="BCZ48361.1"/>
    </source>
</evidence>
<dbReference type="InterPro" id="IPR028098">
    <property type="entry name" value="Glyco_trans_4-like_N"/>
</dbReference>
<dbReference type="InterPro" id="IPR050194">
    <property type="entry name" value="Glycosyltransferase_grp1"/>
</dbReference>
<gene>
    <name evidence="4" type="ORF">psyc5s11_44280</name>
</gene>
<dbReference type="RefSeq" id="WP_224034629.1">
    <property type="nucleotide sequence ID" value="NZ_AP024849.1"/>
</dbReference>
<evidence type="ECO:0000256" key="1">
    <source>
        <dbReference type="SAM" id="Coils"/>
    </source>
</evidence>
<sequence>MHIMVIPSWYSSSTNKIHGSFFKEQFKALANDKEKITVAYNEIWPLTMFGRINEKSGISFNIEDNLRTYRYKDYNYLPKSPLMFKSFNKRMDKLYQEIVKKEGKVDVIHAHSAFWGGIAAAHLSKKYNIPLVLTEHSSLKHAKYTKESYKKYIFEAYENAECLIAVGNGLKKELQEYVDRPIEVIHNMVDLELFYIDEDNKDEDSQCNGKFKFFSCAFLEDGKGMKCLIKAFAEAFRDEKVSLRIGGDGSLKLSLKELIKELGMDNQIKLLGALSREDVSNEMRACDAFALPSEHETFGVVYIEALACGKPVIGADNGGAEDIIREDNGIIAKKKSIEDLAEALKKIKDNYEMYDKHKIREKTVFSYSEKVLVERLKGVYKKAYEGNN</sequence>
<keyword evidence="5" id="KW-1185">Reference proteome</keyword>
<dbReference type="Gene3D" id="3.40.50.2000">
    <property type="entry name" value="Glycogen Phosphorylase B"/>
    <property type="match status" value="2"/>
</dbReference>
<evidence type="ECO:0000259" key="2">
    <source>
        <dbReference type="Pfam" id="PF00534"/>
    </source>
</evidence>
<dbReference type="GO" id="GO:0016740">
    <property type="term" value="F:transferase activity"/>
    <property type="evidence" value="ECO:0007669"/>
    <property type="project" value="UniProtKB-KW"/>
</dbReference>